<dbReference type="InterPro" id="IPR050397">
    <property type="entry name" value="Env_Response_Regulators"/>
</dbReference>
<dbReference type="EMBL" id="QWJJ01000014">
    <property type="protein sequence ID" value="RII37818.1"/>
    <property type="molecule type" value="Genomic_DNA"/>
</dbReference>
<dbReference type="Gene3D" id="1.10.10.10">
    <property type="entry name" value="Winged helix-like DNA-binding domain superfamily/Winged helix DNA-binding domain"/>
    <property type="match status" value="1"/>
</dbReference>
<proteinExistence type="predicted"/>
<sequence length="249" mass="28627">MQKTSSCLVTKLQHYVPLSETDRALLREIEKSERNYQAGQEIYQGGDTNKELFVVKRGWLISYADMPDGRRQIVKIHHPGDIVGFTDIALKDVSTSLCAVENVVLCPFAKQAMDEVFRTSPRLTALLMSLALRDQVVLIDLLRAMGRMSALERIGYMLLDLIARLRITSSELTDRFRLPLNQTQIAQYLGLTNVYISKTFSRMEVEGYIRRDGLHIQILREDRLREMTDFHNRYDDIDISWLPSDGTQA</sequence>
<name>A0A399IXA3_9RHOB</name>
<keyword evidence="3" id="KW-0804">Transcription</keyword>
<evidence type="ECO:0000313" key="7">
    <source>
        <dbReference type="Proteomes" id="UP000265848"/>
    </source>
</evidence>
<dbReference type="SMART" id="SM00419">
    <property type="entry name" value="HTH_CRP"/>
    <property type="match status" value="1"/>
</dbReference>
<keyword evidence="1" id="KW-0805">Transcription regulation</keyword>
<dbReference type="PANTHER" id="PTHR24567">
    <property type="entry name" value="CRP FAMILY TRANSCRIPTIONAL REGULATORY PROTEIN"/>
    <property type="match status" value="1"/>
</dbReference>
<gene>
    <name evidence="6" type="ORF">DL237_15590</name>
</gene>
<dbReference type="PROSITE" id="PS50042">
    <property type="entry name" value="CNMP_BINDING_3"/>
    <property type="match status" value="1"/>
</dbReference>
<comment type="caution">
    <text evidence="6">The sequence shown here is derived from an EMBL/GenBank/DDBJ whole genome shotgun (WGS) entry which is preliminary data.</text>
</comment>
<organism evidence="6 7">
    <name type="scientific">Pseudooceanicola sediminis</name>
    <dbReference type="NCBI Taxonomy" id="2211117"/>
    <lineage>
        <taxon>Bacteria</taxon>
        <taxon>Pseudomonadati</taxon>
        <taxon>Pseudomonadota</taxon>
        <taxon>Alphaproteobacteria</taxon>
        <taxon>Rhodobacterales</taxon>
        <taxon>Paracoccaceae</taxon>
        <taxon>Pseudooceanicola</taxon>
    </lineage>
</organism>
<dbReference type="GO" id="GO:0003700">
    <property type="term" value="F:DNA-binding transcription factor activity"/>
    <property type="evidence" value="ECO:0007669"/>
    <property type="project" value="TreeGrafter"/>
</dbReference>
<dbReference type="Proteomes" id="UP000265848">
    <property type="component" value="Unassembled WGS sequence"/>
</dbReference>
<keyword evidence="2" id="KW-0238">DNA-binding</keyword>
<dbReference type="GO" id="GO:0005829">
    <property type="term" value="C:cytosol"/>
    <property type="evidence" value="ECO:0007669"/>
    <property type="project" value="TreeGrafter"/>
</dbReference>
<dbReference type="PROSITE" id="PS51063">
    <property type="entry name" value="HTH_CRP_2"/>
    <property type="match status" value="1"/>
</dbReference>
<evidence type="ECO:0000256" key="1">
    <source>
        <dbReference type="ARBA" id="ARBA00023015"/>
    </source>
</evidence>
<feature type="domain" description="HTH crp-type" evidence="5">
    <location>
        <begin position="148"/>
        <end position="222"/>
    </location>
</feature>
<evidence type="ECO:0000259" key="5">
    <source>
        <dbReference type="PROSITE" id="PS51063"/>
    </source>
</evidence>
<dbReference type="InterPro" id="IPR014710">
    <property type="entry name" value="RmlC-like_jellyroll"/>
</dbReference>
<dbReference type="InterPro" id="IPR036390">
    <property type="entry name" value="WH_DNA-bd_sf"/>
</dbReference>
<reference evidence="6 7" key="1">
    <citation type="submission" date="2018-08" db="EMBL/GenBank/DDBJ databases">
        <title>Pseudooceanicola sediminis CY03 in the family Rhodobacteracea.</title>
        <authorList>
            <person name="Zhang Y.-J."/>
        </authorList>
    </citation>
    <scope>NUCLEOTIDE SEQUENCE [LARGE SCALE GENOMIC DNA]</scope>
    <source>
        <strain evidence="6 7">CY03</strain>
    </source>
</reference>
<evidence type="ECO:0000256" key="2">
    <source>
        <dbReference type="ARBA" id="ARBA00023125"/>
    </source>
</evidence>
<dbReference type="GO" id="GO:0003677">
    <property type="term" value="F:DNA binding"/>
    <property type="evidence" value="ECO:0007669"/>
    <property type="project" value="UniProtKB-KW"/>
</dbReference>
<dbReference type="RefSeq" id="WP_119400011.1">
    <property type="nucleotide sequence ID" value="NZ_QWJJ01000014.1"/>
</dbReference>
<dbReference type="InterPro" id="IPR036388">
    <property type="entry name" value="WH-like_DNA-bd_sf"/>
</dbReference>
<dbReference type="AlphaFoldDB" id="A0A399IXA3"/>
<dbReference type="CDD" id="cd00092">
    <property type="entry name" value="HTH_CRP"/>
    <property type="match status" value="1"/>
</dbReference>
<feature type="domain" description="Cyclic nucleotide-binding" evidence="4">
    <location>
        <begin position="33"/>
        <end position="84"/>
    </location>
</feature>
<keyword evidence="7" id="KW-1185">Reference proteome</keyword>
<dbReference type="SUPFAM" id="SSF46785">
    <property type="entry name" value="Winged helix' DNA-binding domain"/>
    <property type="match status" value="1"/>
</dbReference>
<dbReference type="SMART" id="SM00100">
    <property type="entry name" value="cNMP"/>
    <property type="match status" value="1"/>
</dbReference>
<accession>A0A399IXA3</accession>
<dbReference type="InterPro" id="IPR018490">
    <property type="entry name" value="cNMP-bd_dom_sf"/>
</dbReference>
<dbReference type="PANTHER" id="PTHR24567:SF75">
    <property type="entry name" value="FUMARATE AND NITRATE REDUCTION REGULATORY PROTEIN"/>
    <property type="match status" value="1"/>
</dbReference>
<dbReference type="SUPFAM" id="SSF51206">
    <property type="entry name" value="cAMP-binding domain-like"/>
    <property type="match status" value="1"/>
</dbReference>
<evidence type="ECO:0000313" key="6">
    <source>
        <dbReference type="EMBL" id="RII37818.1"/>
    </source>
</evidence>
<protein>
    <submittedName>
        <fullName evidence="6">Crp/Fnr family transcriptional regulator</fullName>
    </submittedName>
</protein>
<dbReference type="Gene3D" id="2.60.120.10">
    <property type="entry name" value="Jelly Rolls"/>
    <property type="match status" value="1"/>
</dbReference>
<dbReference type="Pfam" id="PF00027">
    <property type="entry name" value="cNMP_binding"/>
    <property type="match status" value="1"/>
</dbReference>
<dbReference type="InterPro" id="IPR012318">
    <property type="entry name" value="HTH_CRP"/>
</dbReference>
<dbReference type="OrthoDB" id="7584044at2"/>
<dbReference type="Pfam" id="PF13545">
    <property type="entry name" value="HTH_Crp_2"/>
    <property type="match status" value="1"/>
</dbReference>
<evidence type="ECO:0000256" key="3">
    <source>
        <dbReference type="ARBA" id="ARBA00023163"/>
    </source>
</evidence>
<dbReference type="InterPro" id="IPR000595">
    <property type="entry name" value="cNMP-bd_dom"/>
</dbReference>
<dbReference type="CDD" id="cd00038">
    <property type="entry name" value="CAP_ED"/>
    <property type="match status" value="1"/>
</dbReference>
<evidence type="ECO:0000259" key="4">
    <source>
        <dbReference type="PROSITE" id="PS50042"/>
    </source>
</evidence>